<feature type="transmembrane region" description="Helical" evidence="2">
    <location>
        <begin position="387"/>
        <end position="405"/>
    </location>
</feature>
<evidence type="ECO:0000313" key="4">
    <source>
        <dbReference type="Proteomes" id="UP000613768"/>
    </source>
</evidence>
<dbReference type="RefSeq" id="WP_192031451.1">
    <property type="nucleotide sequence ID" value="NZ_JACYTR010000077.1"/>
</dbReference>
<evidence type="ECO:0000256" key="1">
    <source>
        <dbReference type="SAM" id="Coils"/>
    </source>
</evidence>
<name>A0AAW3ZSM0_9GAMM</name>
<dbReference type="AlphaFoldDB" id="A0AAW3ZSM0"/>
<dbReference type="Gene3D" id="1.25.40.10">
    <property type="entry name" value="Tetratricopeptide repeat domain"/>
    <property type="match status" value="1"/>
</dbReference>
<evidence type="ECO:0000256" key="2">
    <source>
        <dbReference type="SAM" id="Phobius"/>
    </source>
</evidence>
<dbReference type="Pfam" id="PF13424">
    <property type="entry name" value="TPR_12"/>
    <property type="match status" value="2"/>
</dbReference>
<dbReference type="PANTHER" id="PTHR10098">
    <property type="entry name" value="RAPSYN-RELATED"/>
    <property type="match status" value="1"/>
</dbReference>
<reference evidence="3 4" key="1">
    <citation type="submission" date="2020-09" db="EMBL/GenBank/DDBJ databases">
        <title>Pseudoxanthomonas sp. CAU 1598 isolated from sand of Yaerae Beach.</title>
        <authorList>
            <person name="Kim W."/>
        </authorList>
    </citation>
    <scope>NUCLEOTIDE SEQUENCE [LARGE SCALE GENOMIC DNA]</scope>
    <source>
        <strain evidence="3 4">CAU 1598</strain>
    </source>
</reference>
<keyword evidence="2" id="KW-0812">Transmembrane</keyword>
<feature type="coiled-coil region" evidence="1">
    <location>
        <begin position="415"/>
        <end position="452"/>
    </location>
</feature>
<keyword evidence="1" id="KW-0175">Coiled coil</keyword>
<protein>
    <submittedName>
        <fullName evidence="3">Tetratricopeptide repeat protein</fullName>
    </submittedName>
</protein>
<dbReference type="InterPro" id="IPR011990">
    <property type="entry name" value="TPR-like_helical_dom_sf"/>
</dbReference>
<organism evidence="3 4">
    <name type="scientific">Pseudomarimonas arenosa</name>
    <dbReference type="NCBI Taxonomy" id="2774145"/>
    <lineage>
        <taxon>Bacteria</taxon>
        <taxon>Pseudomonadati</taxon>
        <taxon>Pseudomonadota</taxon>
        <taxon>Gammaproteobacteria</taxon>
        <taxon>Lysobacterales</taxon>
        <taxon>Lysobacteraceae</taxon>
        <taxon>Pseudomarimonas</taxon>
    </lineage>
</organism>
<keyword evidence="2" id="KW-0472">Membrane</keyword>
<dbReference type="SMART" id="SM00028">
    <property type="entry name" value="TPR"/>
    <property type="match status" value="5"/>
</dbReference>
<dbReference type="InterPro" id="IPR019734">
    <property type="entry name" value="TPR_rpt"/>
</dbReference>
<accession>A0AAW3ZSM0</accession>
<gene>
    <name evidence="3" type="ORF">IFO71_19970</name>
</gene>
<proteinExistence type="predicted"/>
<dbReference type="SUPFAM" id="SSF48452">
    <property type="entry name" value="TPR-like"/>
    <property type="match status" value="1"/>
</dbReference>
<keyword evidence="2" id="KW-1133">Transmembrane helix</keyword>
<dbReference type="PANTHER" id="PTHR10098:SF108">
    <property type="entry name" value="TETRATRICOPEPTIDE REPEAT PROTEIN 28"/>
    <property type="match status" value="1"/>
</dbReference>
<sequence>MYSVLLIVLLAGPLPAQDAVREGEARISALVQGEDAAEADLRARQWREQALAANDSVQLILAETAIAWLRRRAGAYDEAVLLFKQAIERMDAGTPPRLRARVLADLGITYALAGLNAEALDYSRQALALFRELDDQRRVSAALGNIGNMLGEMGDLEASREHYLAALELKRSLGSQRGVGGLYNNLADLAEIDNDSREAQRLLIAAIEANREEKNPGSEALSLINLAGVEAELGEFESAEARLQQAMPLIGEDALPLQASAAYSRAKLAFKRFQAGGSGQQDDLSAARRQLLTAWNLALQIDDPRRRAKIAELGVSIESASEDFRRALQWQREAEQQRASLESAQAKQRQAMLSAQYLDERRNRELMELRAKEAQQEQQSASQQRKLWLLAGLLVVLGLVAFGLLQRVRWRQLQSARLRAHVEALESALDDAQRSRQKAERLSELNRQLLRVVSDEVRRPALQVRRQAERLLVDDFASIDPGSGLSAIAQAASELLRTSEQVLENSLGASDEQAQSVDLVDLLLGMTAGDRRAGEPRIELVDQQLRPNVAVDGARLQLILREWLALARELHSRDPRLGLHLEQQAEHCRLLLDDPAGLMARRIEDARDAKLEDARLGVLWLNQAVQQIGGKFIAEPLGALPRLVLQLPLAASKTDEVDGC</sequence>
<feature type="coiled-coil region" evidence="1">
    <location>
        <begin position="327"/>
        <end position="386"/>
    </location>
</feature>
<evidence type="ECO:0000313" key="3">
    <source>
        <dbReference type="EMBL" id="MBD8528032.1"/>
    </source>
</evidence>
<keyword evidence="4" id="KW-1185">Reference proteome</keyword>
<dbReference type="Proteomes" id="UP000613768">
    <property type="component" value="Unassembled WGS sequence"/>
</dbReference>
<dbReference type="EMBL" id="JACYTR010000077">
    <property type="protein sequence ID" value="MBD8528032.1"/>
    <property type="molecule type" value="Genomic_DNA"/>
</dbReference>
<comment type="caution">
    <text evidence="3">The sequence shown here is derived from an EMBL/GenBank/DDBJ whole genome shotgun (WGS) entry which is preliminary data.</text>
</comment>